<reference evidence="7 8" key="1">
    <citation type="journal article" date="2015" name="Genome Announc.">
        <title>Expanding the biotechnology potential of lactobacilli through comparative genomics of 213 strains and associated genera.</title>
        <authorList>
            <person name="Sun Z."/>
            <person name="Harris H.M."/>
            <person name="McCann A."/>
            <person name="Guo C."/>
            <person name="Argimon S."/>
            <person name="Zhang W."/>
            <person name="Yang X."/>
            <person name="Jeffery I.B."/>
            <person name="Cooney J.C."/>
            <person name="Kagawa T.F."/>
            <person name="Liu W."/>
            <person name="Song Y."/>
            <person name="Salvetti E."/>
            <person name="Wrobel A."/>
            <person name="Rasinkangas P."/>
            <person name="Parkhill J."/>
            <person name="Rea M.C."/>
            <person name="O'Sullivan O."/>
            <person name="Ritari J."/>
            <person name="Douillard F.P."/>
            <person name="Paul Ross R."/>
            <person name="Yang R."/>
            <person name="Briner A.E."/>
            <person name="Felis G.E."/>
            <person name="de Vos W.M."/>
            <person name="Barrangou R."/>
            <person name="Klaenhammer T.R."/>
            <person name="Caufield P.W."/>
            <person name="Cui Y."/>
            <person name="Zhang H."/>
            <person name="O'Toole P.W."/>
        </authorList>
    </citation>
    <scope>NUCLEOTIDE SEQUENCE [LARGE SCALE GENOMIC DNA]</scope>
    <source>
        <strain evidence="7 8">DSM 21115</strain>
    </source>
</reference>
<evidence type="ECO:0000256" key="3">
    <source>
        <dbReference type="ARBA" id="ARBA00022777"/>
    </source>
</evidence>
<dbReference type="InterPro" id="IPR006002">
    <property type="entry name" value="Gluconate_kinase"/>
</dbReference>
<keyword evidence="3 4" id="KW-0418">Kinase</keyword>
<dbReference type="GO" id="GO:0019521">
    <property type="term" value="P:D-gluconate metabolic process"/>
    <property type="evidence" value="ECO:0007669"/>
    <property type="project" value="InterPro"/>
</dbReference>
<keyword evidence="8" id="KW-1185">Reference proteome</keyword>
<comment type="similarity">
    <text evidence="1 4">Belongs to the FGGY kinase family.</text>
</comment>
<dbReference type="PANTHER" id="PTHR43095:SF2">
    <property type="entry name" value="GLUCONOKINASE"/>
    <property type="match status" value="1"/>
</dbReference>
<dbReference type="PIRSF" id="PIRSF000538">
    <property type="entry name" value="GlpK"/>
    <property type="match status" value="1"/>
</dbReference>
<dbReference type="SUPFAM" id="SSF53067">
    <property type="entry name" value="Actin-like ATPase domain"/>
    <property type="match status" value="2"/>
</dbReference>
<protein>
    <submittedName>
        <fullName evidence="7">Gluconate kinase</fullName>
    </submittedName>
</protein>
<dbReference type="Pfam" id="PF00370">
    <property type="entry name" value="FGGY_N"/>
    <property type="match status" value="1"/>
</dbReference>
<evidence type="ECO:0000259" key="6">
    <source>
        <dbReference type="Pfam" id="PF02782"/>
    </source>
</evidence>
<dbReference type="Proteomes" id="UP000050920">
    <property type="component" value="Unassembled WGS sequence"/>
</dbReference>
<dbReference type="InterPro" id="IPR018484">
    <property type="entry name" value="FGGY_N"/>
</dbReference>
<dbReference type="PANTHER" id="PTHR43095">
    <property type="entry name" value="SUGAR KINASE"/>
    <property type="match status" value="1"/>
</dbReference>
<evidence type="ECO:0000313" key="8">
    <source>
        <dbReference type="Proteomes" id="UP000050920"/>
    </source>
</evidence>
<evidence type="ECO:0000256" key="1">
    <source>
        <dbReference type="ARBA" id="ARBA00009156"/>
    </source>
</evidence>
<dbReference type="NCBIfam" id="TIGR01314">
    <property type="entry name" value="gntK_FGGY"/>
    <property type="match status" value="1"/>
</dbReference>
<feature type="domain" description="Carbohydrate kinase FGGY C-terminal" evidence="6">
    <location>
        <begin position="255"/>
        <end position="448"/>
    </location>
</feature>
<dbReference type="RefSeq" id="WP_029779148.1">
    <property type="nucleotide sequence ID" value="NZ_AYGX02000017.1"/>
</dbReference>
<accession>A0A0R2NTZ9</accession>
<dbReference type="Gene3D" id="3.30.420.40">
    <property type="match status" value="2"/>
</dbReference>
<comment type="caution">
    <text evidence="7">The sequence shown here is derived from an EMBL/GenBank/DDBJ whole genome shotgun (WGS) entry which is preliminary data.</text>
</comment>
<dbReference type="InterPro" id="IPR050406">
    <property type="entry name" value="FGGY_Carb_Kinase"/>
</dbReference>
<dbReference type="Pfam" id="PF02782">
    <property type="entry name" value="FGGY_C"/>
    <property type="match status" value="1"/>
</dbReference>
<feature type="domain" description="Carbohydrate kinase FGGY N-terminal" evidence="5">
    <location>
        <begin position="3"/>
        <end position="245"/>
    </location>
</feature>
<proteinExistence type="inferred from homology"/>
<dbReference type="AlphaFoldDB" id="A0A0R2NTZ9"/>
<evidence type="ECO:0000313" key="7">
    <source>
        <dbReference type="EMBL" id="KRO29160.1"/>
    </source>
</evidence>
<keyword evidence="2 4" id="KW-0808">Transferase</keyword>
<organism evidence="7 8">
    <name type="scientific">Lactiplantibacillus fabifermentans DSM 21115</name>
    <dbReference type="NCBI Taxonomy" id="1413187"/>
    <lineage>
        <taxon>Bacteria</taxon>
        <taxon>Bacillati</taxon>
        <taxon>Bacillota</taxon>
        <taxon>Bacilli</taxon>
        <taxon>Lactobacillales</taxon>
        <taxon>Lactobacillaceae</taxon>
        <taxon>Lactiplantibacillus</taxon>
    </lineage>
</organism>
<dbReference type="PROSITE" id="PS00445">
    <property type="entry name" value="FGGY_KINASES_2"/>
    <property type="match status" value="1"/>
</dbReference>
<dbReference type="CDD" id="cd07770">
    <property type="entry name" value="ASKHA_NBD_FGGY_GntK"/>
    <property type="match status" value="1"/>
</dbReference>
<dbReference type="InterPro" id="IPR000577">
    <property type="entry name" value="Carb_kinase_FGGY"/>
</dbReference>
<sequence>MDYIIGIDVGTTSTKAVLYNTDGKIFGYENKLYPLIQTTPDTAEEDPDVIFKATIDALAGVSKKATNGRILGVAWSTQQHSLLGLDADFKPTTKVITWGDNRAEKVAAQMDADGRGLALYKRTGLPTHPMGPVYKLLWLRQAHPDIYQQTRYWVGLKEYLLYRYFGELKEDYSMASATGLFNIHTMDWDEESLKLTGITRDQLPELVDTTYQLKGLKPALATLTGLEPTTPFIIGATDGALSEIGLGAIDDGEVAVTIGTSGAVRTFVDEPRIDPKGRIYCYPVMAGKWIIGGPVNNGGIVFRWVRDNLCAPEKAVATELGIDEYDLLTQMAASVPAGSDGLLFHPFLGGERAPIWDGNARASYVGLTRKHTKAHMVRAALEGIVYNLYTVQLALQESIGMPKKIMAAGGFARSPLWRQLLADIFEEPVAIPEAFEVGCLGAMTIAQISLGLASDLSVVKKFIGETKVYQPDTTTFDNYRALVPIYMRLTGKLESEYKNIADYQREHQ</sequence>
<evidence type="ECO:0000256" key="4">
    <source>
        <dbReference type="RuleBase" id="RU003733"/>
    </source>
</evidence>
<dbReference type="GO" id="GO:0046316">
    <property type="term" value="F:gluconokinase activity"/>
    <property type="evidence" value="ECO:0007669"/>
    <property type="project" value="InterPro"/>
</dbReference>
<dbReference type="InterPro" id="IPR043129">
    <property type="entry name" value="ATPase_NBD"/>
</dbReference>
<dbReference type="InterPro" id="IPR018485">
    <property type="entry name" value="FGGY_C"/>
</dbReference>
<evidence type="ECO:0000259" key="5">
    <source>
        <dbReference type="Pfam" id="PF00370"/>
    </source>
</evidence>
<gene>
    <name evidence="7" type="ORF">DY78_GL001325</name>
</gene>
<evidence type="ECO:0000256" key="2">
    <source>
        <dbReference type="ARBA" id="ARBA00022679"/>
    </source>
</evidence>
<name>A0A0R2NTZ9_9LACO</name>
<dbReference type="EMBL" id="AYGX02000017">
    <property type="protein sequence ID" value="KRO29160.1"/>
    <property type="molecule type" value="Genomic_DNA"/>
</dbReference>
<dbReference type="InterPro" id="IPR018483">
    <property type="entry name" value="Carb_kinase_FGGY_CS"/>
</dbReference>